<reference evidence="1" key="1">
    <citation type="journal article" date="2014" name="Genome Announc.">
        <title>Draft Genome Sequences of Marine Flavobacterium Nonlabens Strains NR17, NR24, NR27, NR32, NR33, and Ara13.</title>
        <authorList>
            <person name="Nakanishi M."/>
            <person name="Meirelles P."/>
            <person name="Suzuki R."/>
            <person name="Takatani N."/>
            <person name="Mino S."/>
            <person name="Suda W."/>
            <person name="Oshima K."/>
            <person name="Hattori M."/>
            <person name="Ohkuma M."/>
            <person name="Hosokawa M."/>
            <person name="Miyashita K."/>
            <person name="Thompson F.L."/>
            <person name="Niwa A."/>
            <person name="Sawabe T."/>
            <person name="Sawabe T."/>
        </authorList>
    </citation>
    <scope>NUCLEOTIDE SEQUENCE [LARGE SCALE GENOMIC DNA]</scope>
    <source>
        <strain evidence="1">JCM 19294</strain>
    </source>
</reference>
<dbReference type="eggNOG" id="ENOG5030ZGV">
    <property type="taxonomic scope" value="Bacteria"/>
</dbReference>
<dbReference type="PROSITE" id="PS51257">
    <property type="entry name" value="PROKAR_LIPOPROTEIN"/>
    <property type="match status" value="1"/>
</dbReference>
<evidence type="ECO:0000313" key="2">
    <source>
        <dbReference type="Proteomes" id="UP000029221"/>
    </source>
</evidence>
<organism evidence="1 2">
    <name type="scientific">Nonlabens tegetincola</name>
    <dbReference type="NCBI Taxonomy" id="323273"/>
    <lineage>
        <taxon>Bacteria</taxon>
        <taxon>Pseudomonadati</taxon>
        <taxon>Bacteroidota</taxon>
        <taxon>Flavobacteriia</taxon>
        <taxon>Flavobacteriales</taxon>
        <taxon>Flavobacteriaceae</taxon>
        <taxon>Nonlabens</taxon>
    </lineage>
</organism>
<dbReference type="RefSeq" id="WP_152557402.1">
    <property type="nucleotide sequence ID" value="NZ_BBML01000004.1"/>
</dbReference>
<dbReference type="STRING" id="319236.BST91_04065"/>
<proteinExistence type="predicted"/>
<name>A0A090Q1V3_9FLAO</name>
<keyword evidence="2" id="KW-1185">Reference proteome</keyword>
<dbReference type="EMBL" id="BBML01000004">
    <property type="protein sequence ID" value="GAK97039.1"/>
    <property type="molecule type" value="Genomic_DNA"/>
</dbReference>
<gene>
    <name evidence="1" type="ORF">JCM19294_545</name>
</gene>
<comment type="caution">
    <text evidence="1">The sequence shown here is derived from an EMBL/GenBank/DDBJ whole genome shotgun (WGS) entry which is preliminary data.</text>
</comment>
<evidence type="ECO:0000313" key="1">
    <source>
        <dbReference type="EMBL" id="GAK97039.1"/>
    </source>
</evidence>
<accession>A0A090Q1V3</accession>
<dbReference type="Proteomes" id="UP000029221">
    <property type="component" value="Unassembled WGS sequence"/>
</dbReference>
<dbReference type="AlphaFoldDB" id="A0A090Q1V3"/>
<sequence length="262" mass="29488">MKFIYLLLIISMISCKQNKATDATDETQTTSKESIVQPVEQATITGNVINYEGDKGPINILGFYVQPENTGSVDDRGKFTFQLPPDFNKISSNKFEEYNKSDSAEYELELSNAAELFLPHDSLKTQGLDSQISLAGKFYTFEVAQDNVDDQVLIAPASSPAFIKNEIQAIPQTQTGWLSYYIYTNNPVLIKGEYQQDNLVEDYSTSVFTTNYKYDINLLKGWNLITYSVQEVVKVDNTARPSLVTYTSTSVNNSPVDWIQIK</sequence>
<protein>
    <submittedName>
        <fullName evidence="1">Uncharacterized protein</fullName>
    </submittedName>
</protein>